<dbReference type="PANTHER" id="PTHR43591:SF10">
    <property type="entry name" value="ABC TRANSMEMBRANE TYPE-1 DOMAIN-CONTAINING PROTEIN-RELATED"/>
    <property type="match status" value="1"/>
</dbReference>
<dbReference type="AlphaFoldDB" id="A0A2T5M7D9"/>
<dbReference type="Gene3D" id="3.40.50.150">
    <property type="entry name" value="Vaccinia Virus protein VP39"/>
    <property type="match status" value="1"/>
</dbReference>
<organism evidence="1 2">
    <name type="scientific">Aspergillus ochraceoroseus IBT 24754</name>
    <dbReference type="NCBI Taxonomy" id="1392256"/>
    <lineage>
        <taxon>Eukaryota</taxon>
        <taxon>Fungi</taxon>
        <taxon>Dikarya</taxon>
        <taxon>Ascomycota</taxon>
        <taxon>Pezizomycotina</taxon>
        <taxon>Eurotiomycetes</taxon>
        <taxon>Eurotiomycetidae</taxon>
        <taxon>Eurotiales</taxon>
        <taxon>Aspergillaceae</taxon>
        <taxon>Aspergillus</taxon>
        <taxon>Aspergillus subgen. Nidulantes</taxon>
    </lineage>
</organism>
<dbReference type="InterPro" id="IPR029063">
    <property type="entry name" value="SAM-dependent_MTases_sf"/>
</dbReference>
<evidence type="ECO:0008006" key="3">
    <source>
        <dbReference type="Google" id="ProtNLM"/>
    </source>
</evidence>
<dbReference type="CDD" id="cd02440">
    <property type="entry name" value="AdoMet_MTases"/>
    <property type="match status" value="1"/>
</dbReference>
<dbReference type="PANTHER" id="PTHR43591">
    <property type="entry name" value="METHYLTRANSFERASE"/>
    <property type="match status" value="1"/>
</dbReference>
<dbReference type="OrthoDB" id="2013972at2759"/>
<dbReference type="RefSeq" id="XP_040755837.1">
    <property type="nucleotide sequence ID" value="XM_040898746.1"/>
</dbReference>
<dbReference type="VEuPathDB" id="FungiDB:P175DRAFT_0513422"/>
<dbReference type="SUPFAM" id="SSF53335">
    <property type="entry name" value="S-adenosyl-L-methionine-dependent methyltransferases"/>
    <property type="match status" value="1"/>
</dbReference>
<dbReference type="GO" id="GO:0008168">
    <property type="term" value="F:methyltransferase activity"/>
    <property type="evidence" value="ECO:0007669"/>
    <property type="project" value="TreeGrafter"/>
</dbReference>
<comment type="caution">
    <text evidence="1">The sequence shown here is derived from an EMBL/GenBank/DDBJ whole genome shotgun (WGS) entry which is preliminary data.</text>
</comment>
<dbReference type="EMBL" id="MSFN02000001">
    <property type="protein sequence ID" value="PTU24445.1"/>
    <property type="molecule type" value="Genomic_DNA"/>
</dbReference>
<evidence type="ECO:0000313" key="2">
    <source>
        <dbReference type="Proteomes" id="UP000244073"/>
    </source>
</evidence>
<evidence type="ECO:0000313" key="1">
    <source>
        <dbReference type="EMBL" id="PTU24445.1"/>
    </source>
</evidence>
<gene>
    <name evidence="1" type="ORF">P175DRAFT_0513422</name>
</gene>
<accession>A0A2T5M7D9</accession>
<name>A0A2T5M7D9_9EURO</name>
<sequence>MPRSGRTTIGRPSDIDADYDTQSLTASVTDYPIENGRRYHRYHEGAYLYPNDEQELDRLDMQHHMLKLMTGGRLFYAPLINPRNILDIGTGSGIWPMELAPIFPQAQITGTDLSPVQPNEVPENVHFIVDDATEEEWLWSPNSLDFIHTSHLSGSLPSFKDLLRKMFKHLKPGAWAECHEFDTKPKCDDGTMPPEDPDTFSTYALQDWCDLQIRAGQAVDPPRQFRVAHRIARWMREVGFVDVEERILPAPVNPWSSDPHLRNIGRWNETNFLEALSGWSYKPLTALGWSKPEIEVFLVDVRRSVQNRDVHAYLNLHVVTGRKPHPGDEELLASTFRRFANSQRRYESRVPGPLEARKRLARRRNTALAGLAGSGPLDDIACLFGRNGREHMKWNDGGNNTLSESLDAFPRPSSHSTGPVPFFYDENPNSIGFDKPLAWPDARDGTDKVARDKYIGEQLRKHRTMRDLKQAIRQFNVDLQREPAYSRLIFDHLLAGSAGEKTAVEEIALFLEDPLLNICGAGNYLGAVEHHISRGICLTKQRAPLDAFIRALELGLVPSDEICAIIKALSKFSVRSRGAGKQSGKPLTRFYREMWDAIGRCDVYDYKDLDKTTVDTWLGVLLDKGLMNDLHLAKEIILATDASLSTKREWTPKFIINWLEAHQGLQSKLDEQYADGILNPESVLRITELLVLNKRTQLLETWQTCLTGLQDATLMGSSDVWTDLQQPTGTSTSGLPLQHQIILRLWNLRVLGSHVPARSHPRRGPRETDPTILSLFNLYDSKRTDTREDFMSSLMKGIHELGIPFNGLLMLAVDLRAGKSMTKTARQTLQKFESSPPSFSDIFTDLHAYNAAVPHFFSNFEKMVRDIDITSSTFVEHAINLARTGDSKTVWTLIRLLRSHTPLKIALAKSWQSIPDPSAKALVRYYPEPRTAACPDPHASLEMINLLAIAFAYSKQLSPRRSFELVRWLYVFLYKHNAPVQPALVRALYHAGVVRFRRDGLRVAPTQYAYICAIVKDAEGPEVVKALMDNTLQIRSDRSDEG</sequence>
<protein>
    <recommendedName>
        <fullName evidence="3">Methyltransferase domain-containing protein</fullName>
    </recommendedName>
</protein>
<proteinExistence type="predicted"/>
<dbReference type="GeneID" id="63815628"/>
<reference evidence="1 2" key="1">
    <citation type="journal article" date="2018" name="Proc. Natl. Acad. Sci. U.S.A.">
        <title>Linking secondary metabolites to gene clusters through genome sequencing of six diverse Aspergillus species.</title>
        <authorList>
            <person name="Kaerboelling I."/>
            <person name="Vesth T.C."/>
            <person name="Frisvad J.C."/>
            <person name="Nybo J.L."/>
            <person name="Theobald S."/>
            <person name="Kuo A."/>
            <person name="Bowyer P."/>
            <person name="Matsuda Y."/>
            <person name="Mondo S."/>
            <person name="Lyhne E.K."/>
            <person name="Kogle M.E."/>
            <person name="Clum A."/>
            <person name="Lipzen A."/>
            <person name="Salamov A."/>
            <person name="Ngan C.Y."/>
            <person name="Daum C."/>
            <person name="Chiniquy J."/>
            <person name="Barry K."/>
            <person name="LaButti K."/>
            <person name="Haridas S."/>
            <person name="Simmons B.A."/>
            <person name="Magnuson J.K."/>
            <person name="Mortensen U.H."/>
            <person name="Larsen T.O."/>
            <person name="Grigoriev I.V."/>
            <person name="Baker S.E."/>
            <person name="Andersen M.R."/>
        </authorList>
    </citation>
    <scope>NUCLEOTIDE SEQUENCE [LARGE SCALE GENOMIC DNA]</scope>
    <source>
        <strain evidence="1 2">IBT 24754</strain>
    </source>
</reference>
<dbReference type="Proteomes" id="UP000244073">
    <property type="component" value="Unassembled WGS sequence"/>
</dbReference>
<dbReference type="Pfam" id="PF13489">
    <property type="entry name" value="Methyltransf_23"/>
    <property type="match status" value="1"/>
</dbReference>